<evidence type="ECO:0000259" key="4">
    <source>
        <dbReference type="Pfam" id="PF00884"/>
    </source>
</evidence>
<dbReference type="PANTHER" id="PTHR42693:SF53">
    <property type="entry name" value="ENDO-4-O-SULFATASE"/>
    <property type="match status" value="1"/>
</dbReference>
<keyword evidence="5" id="KW-0808">Transferase</keyword>
<accession>A0A7S7NWJ5</accession>
<gene>
    <name evidence="5" type="ORF">IRI77_14540</name>
</gene>
<dbReference type="GO" id="GO:0016740">
    <property type="term" value="F:transferase activity"/>
    <property type="evidence" value="ECO:0007669"/>
    <property type="project" value="UniProtKB-KW"/>
</dbReference>
<keyword evidence="6" id="KW-1185">Reference proteome</keyword>
<evidence type="ECO:0000313" key="6">
    <source>
        <dbReference type="Proteomes" id="UP000593892"/>
    </source>
</evidence>
<sequence length="467" mass="52504">MPSRRSVLAAPFLLLPSRAAASRTNVVIFMSDDHGAWANGCYGCADIQTPNIDRLAATGTRFTGAYACTPVCSPSRMTYMTGLIPSQHGVQDYLQPSDSFGPTATRFLDGHPTWSEALAAQGYTLGMCGKWHMGDDDKAQRGFSYWHTVPGGGGTYRDPEFVTNGTRRKLTGYKTNLVTDGALEFLDTVRNKPFVLHLPFYAPHTPYDYQPEEFREPYRSSNFSCFPDAPKHPWQNPELAQHHGQRASKLGYSALITGMDHNIGRVLQRLDQMGVRENTLVIFTADQGWSAGHHGVWGKGNGTWPFNMYEEALRVPLIWTHPGRISADRVIPSLVSSYDFFPTILDYLEVPAPKGGRRPGRSYTRLLRGEAQNWRNRLYFEYANVRGLRTQTLKYIERTAEFPSELYDLEADPGETKSVLRDAAYARTAATLRTELAGFFRSSGAPPIQDWRTTVRHQLHTYPPPRQ</sequence>
<comment type="similarity">
    <text evidence="1">Belongs to the sulfatase family.</text>
</comment>
<protein>
    <submittedName>
        <fullName evidence="5">Sulfatase-like hydrolase/transferase</fullName>
    </submittedName>
</protein>
<evidence type="ECO:0000256" key="3">
    <source>
        <dbReference type="SAM" id="SignalP"/>
    </source>
</evidence>
<dbReference type="PANTHER" id="PTHR42693">
    <property type="entry name" value="ARYLSULFATASE FAMILY MEMBER"/>
    <property type="match status" value="1"/>
</dbReference>
<feature type="chain" id="PRO_5032951828" evidence="3">
    <location>
        <begin position="22"/>
        <end position="467"/>
    </location>
</feature>
<proteinExistence type="inferred from homology"/>
<dbReference type="RefSeq" id="WP_194452767.1">
    <property type="nucleotide sequence ID" value="NZ_CP063849.1"/>
</dbReference>
<organism evidence="5 6">
    <name type="scientific">Paludibaculum fermentans</name>
    <dbReference type="NCBI Taxonomy" id="1473598"/>
    <lineage>
        <taxon>Bacteria</taxon>
        <taxon>Pseudomonadati</taxon>
        <taxon>Acidobacteriota</taxon>
        <taxon>Terriglobia</taxon>
        <taxon>Bryobacterales</taxon>
        <taxon>Bryobacteraceae</taxon>
        <taxon>Paludibaculum</taxon>
    </lineage>
</organism>
<evidence type="ECO:0000256" key="1">
    <source>
        <dbReference type="ARBA" id="ARBA00008779"/>
    </source>
</evidence>
<reference evidence="5 6" key="1">
    <citation type="submission" date="2020-10" db="EMBL/GenBank/DDBJ databases">
        <title>Complete genome sequence of Paludibaculum fermentans P105T, a facultatively anaerobic acidobacterium capable of dissimilatory Fe(III) reduction.</title>
        <authorList>
            <person name="Dedysh S.N."/>
            <person name="Beletsky A.V."/>
            <person name="Kulichevskaya I.S."/>
            <person name="Mardanov A.V."/>
            <person name="Ravin N.V."/>
        </authorList>
    </citation>
    <scope>NUCLEOTIDE SEQUENCE [LARGE SCALE GENOMIC DNA]</scope>
    <source>
        <strain evidence="5 6">P105</strain>
    </source>
</reference>
<keyword evidence="2 5" id="KW-0378">Hydrolase</keyword>
<name>A0A7S7NWJ5_PALFE</name>
<dbReference type="Proteomes" id="UP000593892">
    <property type="component" value="Chromosome"/>
</dbReference>
<feature type="signal peptide" evidence="3">
    <location>
        <begin position="1"/>
        <end position="21"/>
    </location>
</feature>
<evidence type="ECO:0000256" key="2">
    <source>
        <dbReference type="ARBA" id="ARBA00022801"/>
    </source>
</evidence>
<evidence type="ECO:0000313" key="5">
    <source>
        <dbReference type="EMBL" id="QOY91112.1"/>
    </source>
</evidence>
<dbReference type="EMBL" id="CP063849">
    <property type="protein sequence ID" value="QOY91112.1"/>
    <property type="molecule type" value="Genomic_DNA"/>
</dbReference>
<dbReference type="Gene3D" id="3.40.720.10">
    <property type="entry name" value="Alkaline Phosphatase, subunit A"/>
    <property type="match status" value="1"/>
</dbReference>
<feature type="domain" description="Sulfatase N-terminal" evidence="4">
    <location>
        <begin position="25"/>
        <end position="349"/>
    </location>
</feature>
<dbReference type="InterPro" id="IPR017850">
    <property type="entry name" value="Alkaline_phosphatase_core_sf"/>
</dbReference>
<dbReference type="GO" id="GO:0004065">
    <property type="term" value="F:arylsulfatase activity"/>
    <property type="evidence" value="ECO:0007669"/>
    <property type="project" value="TreeGrafter"/>
</dbReference>
<dbReference type="InterPro" id="IPR050738">
    <property type="entry name" value="Sulfatase"/>
</dbReference>
<dbReference type="InterPro" id="IPR000917">
    <property type="entry name" value="Sulfatase_N"/>
</dbReference>
<dbReference type="AlphaFoldDB" id="A0A7S7NWJ5"/>
<dbReference type="SUPFAM" id="SSF53649">
    <property type="entry name" value="Alkaline phosphatase-like"/>
    <property type="match status" value="1"/>
</dbReference>
<dbReference type="Pfam" id="PF00884">
    <property type="entry name" value="Sulfatase"/>
    <property type="match status" value="1"/>
</dbReference>
<dbReference type="KEGG" id="pfer:IRI77_14540"/>
<keyword evidence="3" id="KW-0732">Signal</keyword>